<dbReference type="OrthoDB" id="9795206at2"/>
<comment type="caution">
    <text evidence="2">The sequence shown here is derived from an EMBL/GenBank/DDBJ whole genome shotgun (WGS) entry which is preliminary data.</text>
</comment>
<dbReference type="Proteomes" id="UP000187074">
    <property type="component" value="Unassembled WGS sequence"/>
</dbReference>
<reference evidence="2 3" key="1">
    <citation type="submission" date="2016-11" db="EMBL/GenBank/DDBJ databases">
        <title>Paenibacillus species isolates.</title>
        <authorList>
            <person name="Beno S.M."/>
        </authorList>
    </citation>
    <scope>NUCLEOTIDE SEQUENCE [LARGE SCALE GENOMIC DNA]</scope>
    <source>
        <strain evidence="2 3">FSL F4-0100</strain>
    </source>
</reference>
<dbReference type="STRING" id="1401.BK123_01585"/>
<dbReference type="InterPro" id="IPR000182">
    <property type="entry name" value="GNAT_dom"/>
</dbReference>
<dbReference type="RefSeq" id="WP_076320684.1">
    <property type="nucleotide sequence ID" value="NZ_JBCMZZ010000029.1"/>
</dbReference>
<dbReference type="CDD" id="cd04301">
    <property type="entry name" value="NAT_SF"/>
    <property type="match status" value="1"/>
</dbReference>
<gene>
    <name evidence="2" type="ORF">BK123_01585</name>
</gene>
<keyword evidence="2" id="KW-0808">Transferase</keyword>
<dbReference type="PANTHER" id="PTHR43415">
    <property type="entry name" value="SPERMIDINE N(1)-ACETYLTRANSFERASE"/>
    <property type="match status" value="1"/>
</dbReference>
<evidence type="ECO:0000313" key="3">
    <source>
        <dbReference type="Proteomes" id="UP000187074"/>
    </source>
</evidence>
<proteinExistence type="predicted"/>
<dbReference type="GO" id="GO:0016747">
    <property type="term" value="F:acyltransferase activity, transferring groups other than amino-acyl groups"/>
    <property type="evidence" value="ECO:0007669"/>
    <property type="project" value="InterPro"/>
</dbReference>
<dbReference type="PROSITE" id="PS51186">
    <property type="entry name" value="GNAT"/>
    <property type="match status" value="1"/>
</dbReference>
<evidence type="ECO:0000313" key="2">
    <source>
        <dbReference type="EMBL" id="OME96314.1"/>
    </source>
</evidence>
<dbReference type="Gene3D" id="3.40.630.30">
    <property type="match status" value="1"/>
</dbReference>
<organism evidence="2 3">
    <name type="scientific">Paenibacillus lautus</name>
    <name type="common">Bacillus lautus</name>
    <dbReference type="NCBI Taxonomy" id="1401"/>
    <lineage>
        <taxon>Bacteria</taxon>
        <taxon>Bacillati</taxon>
        <taxon>Bacillota</taxon>
        <taxon>Bacilli</taxon>
        <taxon>Bacillales</taxon>
        <taxon>Paenibacillaceae</taxon>
        <taxon>Paenibacillus</taxon>
    </lineage>
</organism>
<evidence type="ECO:0000259" key="1">
    <source>
        <dbReference type="PROSITE" id="PS51186"/>
    </source>
</evidence>
<dbReference type="SUPFAM" id="SSF55729">
    <property type="entry name" value="Acyl-CoA N-acyltransferases (Nat)"/>
    <property type="match status" value="1"/>
</dbReference>
<sequence>MLFESARLACRKMTINDAELYHSWRNDLEVMQSTSPNLDTYQLEETKDFVQQVILGSSSSKSYLIQLKETGRPIGIMSLIHIDTKNRNAECIIDIGEKTYWGKGYGFEAMTLLLDYAFLELNLHRVSLQVFSFNHNAIKLYEKIGFVQEGSSRQSLYRNGVWHDIVHMGILQSEYMRQKVDFPSLP</sequence>
<dbReference type="AlphaFoldDB" id="A0A1R1B857"/>
<feature type="domain" description="N-acetyltransferase" evidence="1">
    <location>
        <begin position="8"/>
        <end position="181"/>
    </location>
</feature>
<dbReference type="EMBL" id="MRTF01000001">
    <property type="protein sequence ID" value="OME96314.1"/>
    <property type="molecule type" value="Genomic_DNA"/>
</dbReference>
<protein>
    <submittedName>
        <fullName evidence="2">GNAT family N-acetyltransferase</fullName>
    </submittedName>
</protein>
<dbReference type="PANTHER" id="PTHR43415:SF3">
    <property type="entry name" value="GNAT-FAMILY ACETYLTRANSFERASE"/>
    <property type="match status" value="1"/>
</dbReference>
<name>A0A1R1B857_PAELA</name>
<dbReference type="InterPro" id="IPR016181">
    <property type="entry name" value="Acyl_CoA_acyltransferase"/>
</dbReference>
<dbReference type="Pfam" id="PF13302">
    <property type="entry name" value="Acetyltransf_3"/>
    <property type="match status" value="1"/>
</dbReference>
<accession>A0A1R1B857</accession>